<dbReference type="InterPro" id="IPR005135">
    <property type="entry name" value="Endo/exonuclease/phosphatase"/>
</dbReference>
<evidence type="ECO:0000259" key="2">
    <source>
        <dbReference type="Pfam" id="PF03372"/>
    </source>
</evidence>
<dbReference type="PANTHER" id="PTHR41349:SF1">
    <property type="entry name" value="PROTEIN CBG08683"/>
    <property type="match status" value="1"/>
</dbReference>
<sequence>MRLLPLLAAALLAMTAVTVPAHAAVPDGTLALESSAVRAGEPIRLSYSTPRPNATNWVGLYTEPGNGPVAEQFVGPSLKWVYTPSANGTATLPTQGLEPGEYVVYYLAQDGYAWLARPARLRLVSSTALRFVTSPFTLRNGRAGTPYGASVTGLVKGDTSGLTFTKKAGAAWIAVAADGRISGTPTAAGTSALTVEARNTAGQTSTASVSIRVRGASETLVPRLKAMSWNLWHGGSQISGGREKQLRFLLDRDVDVVGLQETSSTSAQELAQALGWDHFQAGADLGIISRYPITARGPLPSQSGLAGIYARVRLDERTGRELVLWNAHLGYTPYGPYDGCFSNRTTQQLLTREADSGRTGQIQAIVQAMGGHLQAAGTHPVLLTGDFNAPSHLDYTTAAASSHCGRSGIPWPTSKVPEQAGLKDSYRVARPNPVTAPGNTWSPVYKTFTGGYGYDHRIGDPEPQDRIDFVHYAGGLSVESSDAVVAGTPAPHPGHGGNEWTSDHAAVLTTFTVS</sequence>
<dbReference type="SUPFAM" id="SSF56219">
    <property type="entry name" value="DNase I-like"/>
    <property type="match status" value="1"/>
</dbReference>
<dbReference type="PANTHER" id="PTHR41349">
    <property type="match status" value="1"/>
</dbReference>
<reference evidence="3 4" key="1">
    <citation type="submission" date="2020-08" db="EMBL/GenBank/DDBJ databases">
        <title>Genomic Encyclopedia of Type Strains, Phase IV (KMG-IV): sequencing the most valuable type-strain genomes for metagenomic binning, comparative biology and taxonomic classification.</title>
        <authorList>
            <person name="Goeker M."/>
        </authorList>
    </citation>
    <scope>NUCLEOTIDE SEQUENCE [LARGE SCALE GENOMIC DNA]</scope>
    <source>
        <strain evidence="3 4">DSM 45385</strain>
    </source>
</reference>
<dbReference type="Pfam" id="PF03372">
    <property type="entry name" value="Exo_endo_phos"/>
    <property type="match status" value="1"/>
</dbReference>
<dbReference type="EMBL" id="JACHIN010000008">
    <property type="protein sequence ID" value="MBB5080242.1"/>
    <property type="molecule type" value="Genomic_DNA"/>
</dbReference>
<dbReference type="GO" id="GO:0004527">
    <property type="term" value="F:exonuclease activity"/>
    <property type="evidence" value="ECO:0007669"/>
    <property type="project" value="UniProtKB-KW"/>
</dbReference>
<dbReference type="Gene3D" id="3.60.10.10">
    <property type="entry name" value="Endonuclease/exonuclease/phosphatase"/>
    <property type="match status" value="1"/>
</dbReference>
<keyword evidence="1" id="KW-0732">Signal</keyword>
<dbReference type="AlphaFoldDB" id="A0A7W8A605"/>
<dbReference type="InterPro" id="IPR036691">
    <property type="entry name" value="Endo/exonu/phosph_ase_sf"/>
</dbReference>
<name>A0A7W8A605_9ACTN</name>
<evidence type="ECO:0000313" key="4">
    <source>
        <dbReference type="Proteomes" id="UP000568380"/>
    </source>
</evidence>
<gene>
    <name evidence="3" type="ORF">HNR40_005729</name>
</gene>
<accession>A0A7W8A605</accession>
<dbReference type="InterPro" id="IPR013783">
    <property type="entry name" value="Ig-like_fold"/>
</dbReference>
<feature type="chain" id="PRO_5030853526" evidence="1">
    <location>
        <begin position="24"/>
        <end position="514"/>
    </location>
</feature>
<dbReference type="Proteomes" id="UP000568380">
    <property type="component" value="Unassembled WGS sequence"/>
</dbReference>
<keyword evidence="4" id="KW-1185">Reference proteome</keyword>
<feature type="domain" description="Endonuclease/exonuclease/phosphatase" evidence="2">
    <location>
        <begin position="227"/>
        <end position="504"/>
    </location>
</feature>
<organism evidence="3 4">
    <name type="scientific">Nonomuraea endophytica</name>
    <dbReference type="NCBI Taxonomy" id="714136"/>
    <lineage>
        <taxon>Bacteria</taxon>
        <taxon>Bacillati</taxon>
        <taxon>Actinomycetota</taxon>
        <taxon>Actinomycetes</taxon>
        <taxon>Streptosporangiales</taxon>
        <taxon>Streptosporangiaceae</taxon>
        <taxon>Nonomuraea</taxon>
    </lineage>
</organism>
<keyword evidence="3" id="KW-0378">Hydrolase</keyword>
<comment type="caution">
    <text evidence="3">The sequence shown here is derived from an EMBL/GenBank/DDBJ whole genome shotgun (WGS) entry which is preliminary data.</text>
</comment>
<feature type="signal peptide" evidence="1">
    <location>
        <begin position="1"/>
        <end position="23"/>
    </location>
</feature>
<dbReference type="Pfam" id="PF05345">
    <property type="entry name" value="He_PIG"/>
    <property type="match status" value="1"/>
</dbReference>
<dbReference type="GO" id="GO:0005975">
    <property type="term" value="P:carbohydrate metabolic process"/>
    <property type="evidence" value="ECO:0007669"/>
    <property type="project" value="UniProtKB-ARBA"/>
</dbReference>
<protein>
    <submittedName>
        <fullName evidence="3">Endonuclease/exonuclease/phosphatase family metal-dependent hydrolase</fullName>
    </submittedName>
</protein>
<dbReference type="RefSeq" id="WP_184966580.1">
    <property type="nucleotide sequence ID" value="NZ_JACHIN010000008.1"/>
</dbReference>
<keyword evidence="3" id="KW-0269">Exonuclease</keyword>
<keyword evidence="3" id="KW-0540">Nuclease</keyword>
<dbReference type="Gene3D" id="2.60.40.10">
    <property type="entry name" value="Immunoglobulins"/>
    <property type="match status" value="1"/>
</dbReference>
<dbReference type="GO" id="GO:0004519">
    <property type="term" value="F:endonuclease activity"/>
    <property type="evidence" value="ECO:0007669"/>
    <property type="project" value="UniProtKB-KW"/>
</dbReference>
<keyword evidence="3" id="KW-0255">Endonuclease</keyword>
<proteinExistence type="predicted"/>
<evidence type="ECO:0000256" key="1">
    <source>
        <dbReference type="SAM" id="SignalP"/>
    </source>
</evidence>
<evidence type="ECO:0000313" key="3">
    <source>
        <dbReference type="EMBL" id="MBB5080242.1"/>
    </source>
</evidence>